<evidence type="ECO:0000313" key="5">
    <source>
        <dbReference type="Proteomes" id="UP000018296"/>
    </source>
</evidence>
<keyword evidence="5" id="KW-1185">Reference proteome</keyword>
<dbReference type="RefSeq" id="WP_023510907.1">
    <property type="nucleotide sequence ID" value="NZ_AWTC01000013.1"/>
</dbReference>
<dbReference type="GO" id="GO:0009450">
    <property type="term" value="P:gamma-aminobutyric acid catabolic process"/>
    <property type="evidence" value="ECO:0007669"/>
    <property type="project" value="InterPro"/>
</dbReference>
<dbReference type="PATRIC" id="fig|1395513.3.peg.2708"/>
<dbReference type="Proteomes" id="UP000018296">
    <property type="component" value="Unassembled WGS sequence"/>
</dbReference>
<dbReference type="OrthoDB" id="9762913at2"/>
<dbReference type="EC" id="1.2.1.16" evidence="4"/>
<evidence type="ECO:0000256" key="2">
    <source>
        <dbReference type="ARBA" id="ARBA00023002"/>
    </source>
</evidence>
<protein>
    <submittedName>
        <fullName evidence="4">Succinate-semialdehyde dehdyrogenase</fullName>
        <ecNumber evidence="4">1.2.1.16</ecNumber>
    </submittedName>
</protein>
<name>V6IX60_9BACL</name>
<evidence type="ECO:0000313" key="4">
    <source>
        <dbReference type="EMBL" id="EST11196.1"/>
    </source>
</evidence>
<dbReference type="InterPro" id="IPR015590">
    <property type="entry name" value="Aldehyde_DH_dom"/>
</dbReference>
<dbReference type="EMBL" id="AWTC01000013">
    <property type="protein sequence ID" value="EST11196.1"/>
    <property type="molecule type" value="Genomic_DNA"/>
</dbReference>
<evidence type="ECO:0000256" key="1">
    <source>
        <dbReference type="ARBA" id="ARBA00009986"/>
    </source>
</evidence>
<evidence type="ECO:0000259" key="3">
    <source>
        <dbReference type="Pfam" id="PF00171"/>
    </source>
</evidence>
<accession>V6IX60</accession>
<dbReference type="FunFam" id="3.40.605.10:FF:000005">
    <property type="entry name" value="Succinate-semialdehyde dehydrogenase I"/>
    <property type="match status" value="1"/>
</dbReference>
<dbReference type="Gene3D" id="3.40.309.10">
    <property type="entry name" value="Aldehyde Dehydrogenase, Chain A, domain 2"/>
    <property type="match status" value="1"/>
</dbReference>
<dbReference type="NCBIfam" id="TIGR01780">
    <property type="entry name" value="SSADH"/>
    <property type="match status" value="1"/>
</dbReference>
<sequence>METIDRDGVPGEEKTFDVFNPATGEIVDTLTLDSLESIEEKIMALHKGFQTWSKTSAEERSGLLYKWYEKIMDHQHELAKLITLENGKPYSEALGEVAYAAKYLQWYSEEAKRIYGRTIPASSTKKRIVITRKPIGVVAAITPWNFPAAMITRKVGPALAAGCTFIVKPAPETPLTAFEMFRLGYEAGIPKDVMCCVLAEGKVVGELFTASPLIRKITFTGSTAVGKQLLKNSASTVKHTSMELGGHAPLIIDKDANLDLAVQQTLVSKFRNAGQTCICANRLIVHQSIAERFVEKLVQAASTLKVGNGMEDGIAIGPIINKQGYEKIIGQLEDACSRGAVVALGGSHHGDDEAGTYFVWPTILTNVDESMRIMHEETFGPIAPVITFTEIEDAVRLANDTPYGLAAYFFTENMKRGIYLSEHLKYGIIGWNDGGPSTVQAPFGGMKESGMGREGGIEGIEPYLETKYVSINIAD</sequence>
<comment type="caution">
    <text evidence="4">The sequence shown here is derived from an EMBL/GenBank/DDBJ whole genome shotgun (WGS) entry which is preliminary data.</text>
</comment>
<dbReference type="InterPro" id="IPR016160">
    <property type="entry name" value="Ald_DH_CS_CYS"/>
</dbReference>
<dbReference type="GO" id="GO:0004777">
    <property type="term" value="F:succinate-semialdehyde dehydrogenase (NAD+) activity"/>
    <property type="evidence" value="ECO:0007669"/>
    <property type="project" value="TreeGrafter"/>
</dbReference>
<dbReference type="PROSITE" id="PS00070">
    <property type="entry name" value="ALDEHYDE_DEHYDR_CYS"/>
    <property type="match status" value="1"/>
</dbReference>
<dbReference type="Gene3D" id="3.40.605.10">
    <property type="entry name" value="Aldehyde Dehydrogenase, Chain A, domain 1"/>
    <property type="match status" value="1"/>
</dbReference>
<dbReference type="InterPro" id="IPR010102">
    <property type="entry name" value="Succ_semiAld_DH"/>
</dbReference>
<dbReference type="InterPro" id="IPR016163">
    <property type="entry name" value="Ald_DH_C"/>
</dbReference>
<keyword evidence="2 4" id="KW-0560">Oxidoreductase</keyword>
<dbReference type="InterPro" id="IPR016162">
    <property type="entry name" value="Ald_DH_N"/>
</dbReference>
<dbReference type="AlphaFoldDB" id="V6IX60"/>
<gene>
    <name evidence="4" type="primary">gabD</name>
    <name evidence="4" type="ORF">P343_13355</name>
</gene>
<comment type="similarity">
    <text evidence="1">Belongs to the aldehyde dehydrogenase family.</text>
</comment>
<organism evidence="4 5">
    <name type="scientific">Sporolactobacillus laevolacticus DSM 442</name>
    <dbReference type="NCBI Taxonomy" id="1395513"/>
    <lineage>
        <taxon>Bacteria</taxon>
        <taxon>Bacillati</taxon>
        <taxon>Bacillota</taxon>
        <taxon>Bacilli</taxon>
        <taxon>Bacillales</taxon>
        <taxon>Sporolactobacillaceae</taxon>
        <taxon>Sporolactobacillus</taxon>
    </lineage>
</organism>
<dbReference type="SUPFAM" id="SSF53720">
    <property type="entry name" value="ALDH-like"/>
    <property type="match status" value="1"/>
</dbReference>
<dbReference type="InterPro" id="IPR016161">
    <property type="entry name" value="Ald_DH/histidinol_DH"/>
</dbReference>
<feature type="domain" description="Aldehyde dehydrogenase" evidence="3">
    <location>
        <begin position="11"/>
        <end position="469"/>
    </location>
</feature>
<reference evidence="4 5" key="1">
    <citation type="journal article" date="2013" name="Genome Announc.">
        <title>Genome Sequence of Sporolactobacillus laevolacticus DSM442, an Efficient Polymer-Grade D-Lactate Producer from Agricultural Waste Cottonseed as a Nitrogen Source.</title>
        <authorList>
            <person name="Wang H."/>
            <person name="Wang L."/>
            <person name="Ju J."/>
            <person name="Yu B."/>
            <person name="Ma Y."/>
        </authorList>
    </citation>
    <scope>NUCLEOTIDE SEQUENCE [LARGE SCALE GENOMIC DNA]</scope>
    <source>
        <strain evidence="4 5">DSM 442</strain>
    </source>
</reference>
<dbReference type="eggNOG" id="COG1012">
    <property type="taxonomic scope" value="Bacteria"/>
</dbReference>
<dbReference type="FunFam" id="3.40.309.10:FF:000004">
    <property type="entry name" value="Succinate-semialdehyde dehydrogenase I"/>
    <property type="match status" value="1"/>
</dbReference>
<proteinExistence type="inferred from homology"/>
<dbReference type="Pfam" id="PF00171">
    <property type="entry name" value="Aldedh"/>
    <property type="match status" value="1"/>
</dbReference>
<dbReference type="InterPro" id="IPR050740">
    <property type="entry name" value="Aldehyde_DH_Superfamily"/>
</dbReference>
<dbReference type="PANTHER" id="PTHR43353:SF5">
    <property type="entry name" value="SUCCINATE-SEMIALDEHYDE DEHYDROGENASE, MITOCHONDRIAL"/>
    <property type="match status" value="1"/>
</dbReference>
<dbReference type="STRING" id="1395513.P343_13355"/>
<dbReference type="PANTHER" id="PTHR43353">
    <property type="entry name" value="SUCCINATE-SEMIALDEHYDE DEHYDROGENASE, MITOCHONDRIAL"/>
    <property type="match status" value="1"/>
</dbReference>
<dbReference type="CDD" id="cd07103">
    <property type="entry name" value="ALDH_F5_SSADH_GabD"/>
    <property type="match status" value="1"/>
</dbReference>